<dbReference type="PANTHER" id="PTHR36183">
    <property type="entry name" value="BETA-GLUCURONIDASE"/>
    <property type="match status" value="1"/>
</dbReference>
<dbReference type="Pfam" id="PF16862">
    <property type="entry name" value="Glyco_hydro_79C"/>
    <property type="match status" value="1"/>
</dbReference>
<feature type="domain" description="Beta-glucuronidase C-terminal" evidence="2">
    <location>
        <begin position="425"/>
        <end position="532"/>
    </location>
</feature>
<protein>
    <recommendedName>
        <fullName evidence="2">Beta-glucuronidase C-terminal domain-containing protein</fullName>
    </recommendedName>
</protein>
<accession>A0ABR2UNU9</accession>
<dbReference type="SUPFAM" id="SSF51445">
    <property type="entry name" value="(Trans)glycosidases"/>
    <property type="match status" value="1"/>
</dbReference>
<dbReference type="InterPro" id="IPR017853">
    <property type="entry name" value="GH"/>
</dbReference>
<dbReference type="InterPro" id="IPR052974">
    <property type="entry name" value="GH79_Enzymes"/>
</dbReference>
<dbReference type="PANTHER" id="PTHR36183:SF2">
    <property type="entry name" value="BETA-GLUCURONIDASE C-TERMINAL DOMAIN-CONTAINING PROTEIN"/>
    <property type="match status" value="1"/>
</dbReference>
<sequence length="535" mass="57710">MAHQTSMWSRTIGFSALGLCATVIRASDLSIELPKAHVDAQIIDPDYCGFAFEEAAFEEYALDANGNANEFSVNLINAITSRTSGKPIIRLGGTSPDYGKYLPGQTAYVLPKDEQNNYQDIGNTTIGASYWELTKSFPDAQYIIQVPLATTNVSETIAWAQSAASSIGWDRIQSIEIGNEPDLYSDTFTGANGIALQPPEYQGNLDNETYVGNFTKYAAAIADAVTLPDGPIFQAFDVSTHFGAAVAEEAYRLDVETCFGLGIDSDNRIKTVAHHYYQNSAGDASTLASGLMDVAATHTHLDYLKRRINWLKTNRPNIPFILSEVGNSLKSTNNYEYQARLGSALWQVDFYLYSMSIGVARINYQQIMHAGYDMWLPVASAGVAAQVFANYYSQPFVADFIGSSGNTTVQELNITGGDAKPNLTGYGAFEGDDLKRIAIANLQYWNETSSGTTRVATSIDLSVPDGTTEVIIDRLGSPVGAGAGAGTITYAGSQWTYESLGAEVKGVRNDSSTVQVVDGIATISVYDSEAILVSL</sequence>
<name>A0ABR2UNU9_9PEZI</name>
<dbReference type="Proteomes" id="UP001408356">
    <property type="component" value="Unassembled WGS sequence"/>
</dbReference>
<evidence type="ECO:0000256" key="1">
    <source>
        <dbReference type="SAM" id="SignalP"/>
    </source>
</evidence>
<keyword evidence="4" id="KW-1185">Reference proteome</keyword>
<dbReference type="EMBL" id="JARVKF010000407">
    <property type="protein sequence ID" value="KAK9416313.1"/>
    <property type="molecule type" value="Genomic_DNA"/>
</dbReference>
<feature type="signal peptide" evidence="1">
    <location>
        <begin position="1"/>
        <end position="26"/>
    </location>
</feature>
<reference evidence="3 4" key="1">
    <citation type="journal article" date="2024" name="J. Plant Pathol.">
        <title>Sequence and assembly of the genome of Seiridium unicorne, isolate CBS 538.82, causal agent of cypress canker disease.</title>
        <authorList>
            <person name="Scali E."/>
            <person name="Rocca G.D."/>
            <person name="Danti R."/>
            <person name="Garbelotto M."/>
            <person name="Barberini S."/>
            <person name="Baroncelli R."/>
            <person name="Emiliani G."/>
        </authorList>
    </citation>
    <scope>NUCLEOTIDE SEQUENCE [LARGE SCALE GENOMIC DNA]</scope>
    <source>
        <strain evidence="3 4">BM-138-508</strain>
    </source>
</reference>
<comment type="caution">
    <text evidence="3">The sequence shown here is derived from an EMBL/GenBank/DDBJ whole genome shotgun (WGS) entry which is preliminary data.</text>
</comment>
<evidence type="ECO:0000313" key="4">
    <source>
        <dbReference type="Proteomes" id="UP001408356"/>
    </source>
</evidence>
<feature type="chain" id="PRO_5046460015" description="Beta-glucuronidase C-terminal domain-containing protein" evidence="1">
    <location>
        <begin position="27"/>
        <end position="535"/>
    </location>
</feature>
<dbReference type="InterPro" id="IPR031728">
    <property type="entry name" value="GlcAase_C"/>
</dbReference>
<keyword evidence="1" id="KW-0732">Signal</keyword>
<gene>
    <name evidence="3" type="ORF">SUNI508_01730</name>
</gene>
<organism evidence="3 4">
    <name type="scientific">Seiridium unicorne</name>
    <dbReference type="NCBI Taxonomy" id="138068"/>
    <lineage>
        <taxon>Eukaryota</taxon>
        <taxon>Fungi</taxon>
        <taxon>Dikarya</taxon>
        <taxon>Ascomycota</taxon>
        <taxon>Pezizomycotina</taxon>
        <taxon>Sordariomycetes</taxon>
        <taxon>Xylariomycetidae</taxon>
        <taxon>Amphisphaeriales</taxon>
        <taxon>Sporocadaceae</taxon>
        <taxon>Seiridium</taxon>
    </lineage>
</organism>
<proteinExistence type="predicted"/>
<dbReference type="Gene3D" id="3.20.20.80">
    <property type="entry name" value="Glycosidases"/>
    <property type="match status" value="1"/>
</dbReference>
<evidence type="ECO:0000259" key="2">
    <source>
        <dbReference type="Pfam" id="PF16862"/>
    </source>
</evidence>
<evidence type="ECO:0000313" key="3">
    <source>
        <dbReference type="EMBL" id="KAK9416313.1"/>
    </source>
</evidence>